<organism evidence="2 3">
    <name type="scientific">Allacma fusca</name>
    <dbReference type="NCBI Taxonomy" id="39272"/>
    <lineage>
        <taxon>Eukaryota</taxon>
        <taxon>Metazoa</taxon>
        <taxon>Ecdysozoa</taxon>
        <taxon>Arthropoda</taxon>
        <taxon>Hexapoda</taxon>
        <taxon>Collembola</taxon>
        <taxon>Symphypleona</taxon>
        <taxon>Sminthuridae</taxon>
        <taxon>Allacma</taxon>
    </lineage>
</organism>
<sequence>VCRVDRSPTTACSPGQCSSPPTSSFGDAFTTFKVTKYYN</sequence>
<reference evidence="2" key="1">
    <citation type="submission" date="2021-06" db="EMBL/GenBank/DDBJ databases">
        <authorList>
            <person name="Hodson N. C."/>
            <person name="Mongue J. A."/>
            <person name="Jaron S. K."/>
        </authorList>
    </citation>
    <scope>NUCLEOTIDE SEQUENCE</scope>
</reference>
<comment type="caution">
    <text evidence="2">The sequence shown here is derived from an EMBL/GenBank/DDBJ whole genome shotgun (WGS) entry which is preliminary data.</text>
</comment>
<feature type="non-terminal residue" evidence="2">
    <location>
        <position position="1"/>
    </location>
</feature>
<dbReference type="EMBL" id="CAJVCH010553386">
    <property type="protein sequence ID" value="CAG7829903.1"/>
    <property type="molecule type" value="Genomic_DNA"/>
</dbReference>
<gene>
    <name evidence="2" type="ORF">AFUS01_LOCUS39741</name>
</gene>
<keyword evidence="3" id="KW-1185">Reference proteome</keyword>
<dbReference type="Proteomes" id="UP000708208">
    <property type="component" value="Unassembled WGS sequence"/>
</dbReference>
<evidence type="ECO:0000256" key="1">
    <source>
        <dbReference type="SAM" id="MobiDB-lite"/>
    </source>
</evidence>
<feature type="region of interest" description="Disordered" evidence="1">
    <location>
        <begin position="1"/>
        <end position="24"/>
    </location>
</feature>
<name>A0A8J2PH71_9HEXA</name>
<dbReference type="AlphaFoldDB" id="A0A8J2PH71"/>
<evidence type="ECO:0000313" key="3">
    <source>
        <dbReference type="Proteomes" id="UP000708208"/>
    </source>
</evidence>
<proteinExistence type="predicted"/>
<protein>
    <submittedName>
        <fullName evidence="2">Uncharacterized protein</fullName>
    </submittedName>
</protein>
<evidence type="ECO:0000313" key="2">
    <source>
        <dbReference type="EMBL" id="CAG7829903.1"/>
    </source>
</evidence>
<accession>A0A8J2PH71</accession>
<feature type="compositionally biased region" description="Polar residues" evidence="1">
    <location>
        <begin position="7"/>
        <end position="24"/>
    </location>
</feature>